<dbReference type="SUPFAM" id="SSF53955">
    <property type="entry name" value="Lysozyme-like"/>
    <property type="match status" value="1"/>
</dbReference>
<comment type="catalytic activity">
    <reaction evidence="1 7">
        <text>Hydrolysis of (1-&gt;4)-beta-linkages between N-acetylmuramic acid and N-acetyl-D-glucosamine residues in a peptidoglycan and between N-acetyl-D-glucosamine residues in chitodextrins.</text>
        <dbReference type="EC" id="3.2.1.17"/>
    </reaction>
</comment>
<dbReference type="InterPro" id="IPR023346">
    <property type="entry name" value="Lysozyme-like_dom_sf"/>
</dbReference>
<evidence type="ECO:0000256" key="5">
    <source>
        <dbReference type="ARBA" id="ARBA00023200"/>
    </source>
</evidence>
<evidence type="ECO:0000256" key="1">
    <source>
        <dbReference type="ARBA" id="ARBA00000632"/>
    </source>
</evidence>
<reference evidence="8 9" key="1">
    <citation type="submission" date="2023-12" db="EMBL/GenBank/DDBJ databases">
        <title>the genome sequence of Hyalangium sp. s54d21.</title>
        <authorList>
            <person name="Zhang X."/>
        </authorList>
    </citation>
    <scope>NUCLEOTIDE SEQUENCE [LARGE SCALE GENOMIC DNA]</scope>
    <source>
        <strain evidence="9">s54d21</strain>
    </source>
</reference>
<keyword evidence="6 7" id="KW-0326">Glycosidase</keyword>
<accession>A0ABU5HMI9</accession>
<dbReference type="InterPro" id="IPR002196">
    <property type="entry name" value="Glyco_hydro_24"/>
</dbReference>
<dbReference type="InterPro" id="IPR034690">
    <property type="entry name" value="Endolysin_T4_type"/>
</dbReference>
<evidence type="ECO:0000256" key="7">
    <source>
        <dbReference type="RuleBase" id="RU003788"/>
    </source>
</evidence>
<evidence type="ECO:0000256" key="4">
    <source>
        <dbReference type="ARBA" id="ARBA00022801"/>
    </source>
</evidence>
<organism evidence="8 9">
    <name type="scientific">Hyalangium rubrum</name>
    <dbReference type="NCBI Taxonomy" id="3103134"/>
    <lineage>
        <taxon>Bacteria</taxon>
        <taxon>Pseudomonadati</taxon>
        <taxon>Myxococcota</taxon>
        <taxon>Myxococcia</taxon>
        <taxon>Myxococcales</taxon>
        <taxon>Cystobacterineae</taxon>
        <taxon>Archangiaceae</taxon>
        <taxon>Hyalangium</taxon>
    </lineage>
</organism>
<dbReference type="Proteomes" id="UP001291309">
    <property type="component" value="Unassembled WGS sequence"/>
</dbReference>
<keyword evidence="3 7" id="KW-0081">Bacteriolytic enzyme</keyword>
<sequence>MPLLLLEEEPEEVERWVPSADFPELNMSDKGLAVTTKFEGFEPRMYNDPVGLCTVGYGHLIKKAPCDETVEAEFQQGISRERGVELLRQDMAKAERAVMALVQKPLTQPQFDAICDFVYNAGAGNFKGSSLLKVINDGKLDEVPNQLRRWTKAKGKVLPGLVARREAEIDLFVEGTAISRAEPPFDEQLPEIDLYEGEK</sequence>
<name>A0ABU5HMI9_9BACT</name>
<proteinExistence type="inferred from homology"/>
<dbReference type="Gene3D" id="1.10.530.40">
    <property type="match status" value="1"/>
</dbReference>
<dbReference type="HAMAP" id="MF_04110">
    <property type="entry name" value="ENDOLYSIN_T4"/>
    <property type="match status" value="1"/>
</dbReference>
<evidence type="ECO:0000313" key="9">
    <source>
        <dbReference type="Proteomes" id="UP001291309"/>
    </source>
</evidence>
<dbReference type="InterPro" id="IPR033907">
    <property type="entry name" value="Endolysin_autolysin"/>
</dbReference>
<evidence type="ECO:0000313" key="8">
    <source>
        <dbReference type="EMBL" id="MDY7233335.1"/>
    </source>
</evidence>
<dbReference type="Pfam" id="PF00959">
    <property type="entry name" value="Phage_lysozyme"/>
    <property type="match status" value="1"/>
</dbReference>
<evidence type="ECO:0000256" key="2">
    <source>
        <dbReference type="ARBA" id="ARBA00022529"/>
    </source>
</evidence>
<protein>
    <recommendedName>
        <fullName evidence="7">Lysozyme</fullName>
        <ecNumber evidence="7">3.2.1.17</ecNumber>
    </recommendedName>
</protein>
<dbReference type="CDD" id="cd00737">
    <property type="entry name" value="lyz_endolysin_autolysin"/>
    <property type="match status" value="1"/>
</dbReference>
<dbReference type="EC" id="3.2.1.17" evidence="7"/>
<comment type="caution">
    <text evidence="8">The sequence shown here is derived from an EMBL/GenBank/DDBJ whole genome shotgun (WGS) entry which is preliminary data.</text>
</comment>
<keyword evidence="4 7" id="KW-0378">Hydrolase</keyword>
<keyword evidence="5" id="KW-1035">Host cytoplasm</keyword>
<dbReference type="EMBL" id="JAXIVS010000034">
    <property type="protein sequence ID" value="MDY7233335.1"/>
    <property type="molecule type" value="Genomic_DNA"/>
</dbReference>
<dbReference type="InterPro" id="IPR051018">
    <property type="entry name" value="Bacteriophage_GH24"/>
</dbReference>
<dbReference type="InterPro" id="IPR023347">
    <property type="entry name" value="Lysozyme_dom_sf"/>
</dbReference>
<evidence type="ECO:0000256" key="3">
    <source>
        <dbReference type="ARBA" id="ARBA00022638"/>
    </source>
</evidence>
<evidence type="ECO:0000256" key="6">
    <source>
        <dbReference type="ARBA" id="ARBA00023295"/>
    </source>
</evidence>
<dbReference type="PANTHER" id="PTHR38107:SF3">
    <property type="entry name" value="LYSOZYME RRRD-RELATED"/>
    <property type="match status" value="1"/>
</dbReference>
<dbReference type="RefSeq" id="WP_321552045.1">
    <property type="nucleotide sequence ID" value="NZ_JAXIVS010000034.1"/>
</dbReference>
<keyword evidence="9" id="KW-1185">Reference proteome</keyword>
<keyword evidence="2 7" id="KW-0929">Antimicrobial</keyword>
<comment type="similarity">
    <text evidence="7">Belongs to the glycosyl hydrolase 24 family.</text>
</comment>
<gene>
    <name evidence="8" type="ORF">SYV04_43510</name>
</gene>
<dbReference type="PANTHER" id="PTHR38107">
    <property type="match status" value="1"/>
</dbReference>